<evidence type="ECO:0000313" key="3">
    <source>
        <dbReference type="Proteomes" id="UP000317315"/>
    </source>
</evidence>
<reference evidence="2 3" key="1">
    <citation type="submission" date="2017-05" db="EMBL/GenBank/DDBJ databases">
        <authorList>
            <person name="Varghese N."/>
            <person name="Submissions S."/>
        </authorList>
    </citation>
    <scope>NUCLEOTIDE SEQUENCE [LARGE SCALE GENOMIC DNA]</scope>
    <source>
        <strain evidence="2 3">DSM 16304</strain>
    </source>
</reference>
<dbReference type="Gene3D" id="3.40.1050.10">
    <property type="entry name" value="Carbonic anhydrase"/>
    <property type="match status" value="1"/>
</dbReference>
<comment type="similarity">
    <text evidence="1">Belongs to the beta-class carbonic anhydrase family.</text>
</comment>
<dbReference type="Proteomes" id="UP000317315">
    <property type="component" value="Unassembled WGS sequence"/>
</dbReference>
<accession>A0A521E3C7</accession>
<dbReference type="SUPFAM" id="SSF53056">
    <property type="entry name" value="beta-carbonic anhydrase, cab"/>
    <property type="match status" value="1"/>
</dbReference>
<gene>
    <name evidence="2" type="ORF">SAMN06269117_1324</name>
</gene>
<dbReference type="InterPro" id="IPR001765">
    <property type="entry name" value="Carbonic_anhydrase"/>
</dbReference>
<evidence type="ECO:0000256" key="1">
    <source>
        <dbReference type="ARBA" id="ARBA00006217"/>
    </source>
</evidence>
<dbReference type="Pfam" id="PF00484">
    <property type="entry name" value="Pro_CA"/>
    <property type="match status" value="1"/>
</dbReference>
<dbReference type="RefSeq" id="WP_142936208.1">
    <property type="nucleotide sequence ID" value="NZ_FXTM01000032.1"/>
</dbReference>
<keyword evidence="3" id="KW-1185">Reference proteome</keyword>
<dbReference type="GO" id="GO:0008270">
    <property type="term" value="F:zinc ion binding"/>
    <property type="evidence" value="ECO:0007669"/>
    <property type="project" value="InterPro"/>
</dbReference>
<organism evidence="2 3">
    <name type="scientific">Balnearium lithotrophicum</name>
    <dbReference type="NCBI Taxonomy" id="223788"/>
    <lineage>
        <taxon>Bacteria</taxon>
        <taxon>Pseudomonadati</taxon>
        <taxon>Aquificota</taxon>
        <taxon>Aquificia</taxon>
        <taxon>Desulfurobacteriales</taxon>
        <taxon>Desulfurobacteriaceae</taxon>
        <taxon>Balnearium</taxon>
    </lineage>
</organism>
<dbReference type="GO" id="GO:0004089">
    <property type="term" value="F:carbonate dehydratase activity"/>
    <property type="evidence" value="ECO:0007669"/>
    <property type="project" value="InterPro"/>
</dbReference>
<protein>
    <submittedName>
        <fullName evidence="2">Carbonic anhydrase</fullName>
    </submittedName>
</protein>
<sequence>MNPVKVIEKLLLRECIESNPPNGYDSCIVCSSSVVWRVSSLFPESFIVSNAAAQIFSNIATIYYAVNELNVPLVAILGTTAINLESLLKLPTSSAEVEFKLLRKTYEENGEILISMFEEPKQLNSALLELNIDSQIEKLLSIEEFKEKIDRRELAICGFILDEDKVYGDKLSFYLINFNGIKDPEDIRAEEILQEIPESIRKQKIKRLLVQF</sequence>
<name>A0A521E3C7_9BACT</name>
<dbReference type="InterPro" id="IPR036874">
    <property type="entry name" value="Carbonic_anhydrase_sf"/>
</dbReference>
<dbReference type="AlphaFoldDB" id="A0A521E3C7"/>
<dbReference type="OrthoDB" id="12914at2"/>
<proteinExistence type="inferred from homology"/>
<evidence type="ECO:0000313" key="2">
    <source>
        <dbReference type="EMBL" id="SMO78454.1"/>
    </source>
</evidence>
<dbReference type="EMBL" id="FXTM01000032">
    <property type="protein sequence ID" value="SMO78454.1"/>
    <property type="molecule type" value="Genomic_DNA"/>
</dbReference>